<accession>A0A8T4CC93</accession>
<feature type="transmembrane region" description="Helical" evidence="5">
    <location>
        <begin position="71"/>
        <end position="93"/>
    </location>
</feature>
<protein>
    <submittedName>
        <fullName evidence="6">MscL family protein</fullName>
    </submittedName>
</protein>
<comment type="subcellular location">
    <subcellularLocation>
        <location evidence="1">Membrane</location>
        <topology evidence="1">Multi-pass membrane protein</topology>
    </subcellularLocation>
</comment>
<name>A0A8T4CC93_9ARCH</name>
<dbReference type="Proteomes" id="UP000774699">
    <property type="component" value="Unassembled WGS sequence"/>
</dbReference>
<comment type="caution">
    <text evidence="6">The sequence shown here is derived from an EMBL/GenBank/DDBJ whole genome shotgun (WGS) entry which is preliminary data.</text>
</comment>
<evidence type="ECO:0000256" key="4">
    <source>
        <dbReference type="ARBA" id="ARBA00023136"/>
    </source>
</evidence>
<sequence length="101" mass="11033">MKVIHEFLDFLKKYQVIGLAVAFIIGAASTKLVTAVVNDIVMPIVSVIVPGGDWRLATLNVGPVKFLIGDFVGALIDFIIIAAVVFMIVKFLMKEDATQKR</sequence>
<evidence type="ECO:0000313" key="7">
    <source>
        <dbReference type="Proteomes" id="UP000774699"/>
    </source>
</evidence>
<evidence type="ECO:0000256" key="3">
    <source>
        <dbReference type="ARBA" id="ARBA00022989"/>
    </source>
</evidence>
<evidence type="ECO:0000256" key="1">
    <source>
        <dbReference type="ARBA" id="ARBA00004141"/>
    </source>
</evidence>
<dbReference type="EMBL" id="VGJJ01000043">
    <property type="protein sequence ID" value="MBM3282548.1"/>
    <property type="molecule type" value="Genomic_DNA"/>
</dbReference>
<dbReference type="GO" id="GO:0008381">
    <property type="term" value="F:mechanosensitive monoatomic ion channel activity"/>
    <property type="evidence" value="ECO:0007669"/>
    <property type="project" value="TreeGrafter"/>
</dbReference>
<keyword evidence="3 5" id="KW-1133">Transmembrane helix</keyword>
<keyword evidence="4 5" id="KW-0472">Membrane</keyword>
<dbReference type="AlphaFoldDB" id="A0A8T4CC93"/>
<dbReference type="Gene3D" id="1.10.1200.120">
    <property type="entry name" value="Large-conductance mechanosensitive channel, MscL, domain 1"/>
    <property type="match status" value="1"/>
</dbReference>
<evidence type="ECO:0000256" key="5">
    <source>
        <dbReference type="SAM" id="Phobius"/>
    </source>
</evidence>
<dbReference type="InterPro" id="IPR036019">
    <property type="entry name" value="MscL_channel"/>
</dbReference>
<evidence type="ECO:0000256" key="2">
    <source>
        <dbReference type="ARBA" id="ARBA00022692"/>
    </source>
</evidence>
<reference evidence="6" key="1">
    <citation type="submission" date="2019-03" db="EMBL/GenBank/DDBJ databases">
        <title>Lake Tanganyika Metagenome-Assembled Genomes (MAGs).</title>
        <authorList>
            <person name="Tran P."/>
        </authorList>
    </citation>
    <scope>NUCLEOTIDE SEQUENCE</scope>
    <source>
        <strain evidence="6">M_DeepCast_50m_m2_156</strain>
    </source>
</reference>
<dbReference type="InterPro" id="IPR037673">
    <property type="entry name" value="MSC/AndL"/>
</dbReference>
<evidence type="ECO:0000313" key="6">
    <source>
        <dbReference type="EMBL" id="MBM3282548.1"/>
    </source>
</evidence>
<dbReference type="SUPFAM" id="SSF81330">
    <property type="entry name" value="Gated mechanosensitive channel"/>
    <property type="match status" value="1"/>
</dbReference>
<dbReference type="PANTHER" id="PTHR30266">
    <property type="entry name" value="MECHANOSENSITIVE CHANNEL MSCL"/>
    <property type="match status" value="1"/>
</dbReference>
<proteinExistence type="predicted"/>
<dbReference type="GO" id="GO:0016020">
    <property type="term" value="C:membrane"/>
    <property type="evidence" value="ECO:0007669"/>
    <property type="project" value="UniProtKB-SubCell"/>
</dbReference>
<gene>
    <name evidence="6" type="ORF">FJY86_04395</name>
</gene>
<keyword evidence="2 5" id="KW-0812">Transmembrane</keyword>
<dbReference type="Pfam" id="PF01741">
    <property type="entry name" value="MscL"/>
    <property type="match status" value="1"/>
</dbReference>
<feature type="transmembrane region" description="Helical" evidence="5">
    <location>
        <begin position="16"/>
        <end position="37"/>
    </location>
</feature>
<organism evidence="6 7">
    <name type="scientific">Candidatus Iainarchaeum sp</name>
    <dbReference type="NCBI Taxonomy" id="3101447"/>
    <lineage>
        <taxon>Archaea</taxon>
        <taxon>Candidatus Iainarchaeota</taxon>
        <taxon>Candidatus Iainarchaeia</taxon>
        <taxon>Candidatus Iainarchaeales</taxon>
        <taxon>Candidatus Iainarchaeaceae</taxon>
        <taxon>Candidatus Iainarchaeum</taxon>
    </lineage>
</organism>
<dbReference type="PANTHER" id="PTHR30266:SF2">
    <property type="entry name" value="LARGE-CONDUCTANCE MECHANOSENSITIVE CHANNEL"/>
    <property type="match status" value="1"/>
</dbReference>